<comment type="caution">
    <text evidence="1">The sequence shown here is derived from an EMBL/GenBank/DDBJ whole genome shotgun (WGS) entry which is preliminary data.</text>
</comment>
<organism evidence="1 2">
    <name type="scientific">Oceanihabitans sediminis</name>
    <dbReference type="NCBI Taxonomy" id="1812012"/>
    <lineage>
        <taxon>Bacteria</taxon>
        <taxon>Pseudomonadati</taxon>
        <taxon>Bacteroidota</taxon>
        <taxon>Flavobacteriia</taxon>
        <taxon>Flavobacteriales</taxon>
        <taxon>Flavobacteriaceae</taxon>
        <taxon>Oceanihabitans</taxon>
    </lineage>
</organism>
<dbReference type="OrthoDB" id="9796281at2"/>
<name>A0A368P564_9FLAO</name>
<keyword evidence="2" id="KW-1185">Reference proteome</keyword>
<dbReference type="EMBL" id="QPIG01000004">
    <property type="protein sequence ID" value="RCU56929.1"/>
    <property type="molecule type" value="Genomic_DNA"/>
</dbReference>
<evidence type="ECO:0000313" key="2">
    <source>
        <dbReference type="Proteomes" id="UP000252249"/>
    </source>
</evidence>
<proteinExistence type="predicted"/>
<dbReference type="Proteomes" id="UP000252249">
    <property type="component" value="Unassembled WGS sequence"/>
</dbReference>
<sequence>MPLLLNTVSDLLWKSLNTLMTIKEFNSFRLVGGTSLSLQQGHRESIDIDLFSDAEYGSIDFNRLEEILNDEFPYVVTSSVGEVVFGRSYFVGEDEHNALKLDIYYTDPFAFPIVEEGNIRLASNQEIAAMKFEVIANGGRKKDFWDIHELLDVFTLEQMLDFYEKRNPYGATREELLEQCLDFSLAEDDLTPNCYKDKVWELIKLDIEEEVKSTMDSQD</sequence>
<dbReference type="Pfam" id="PF08843">
    <property type="entry name" value="AbiEii"/>
    <property type="match status" value="1"/>
</dbReference>
<dbReference type="InterPro" id="IPR014942">
    <property type="entry name" value="AbiEii"/>
</dbReference>
<accession>A0A368P564</accession>
<evidence type="ECO:0000313" key="1">
    <source>
        <dbReference type="EMBL" id="RCU56929.1"/>
    </source>
</evidence>
<dbReference type="GO" id="GO:0016740">
    <property type="term" value="F:transferase activity"/>
    <property type="evidence" value="ECO:0007669"/>
    <property type="project" value="UniProtKB-KW"/>
</dbReference>
<protein>
    <submittedName>
        <fullName evidence="1">Nucleotidyl transferase AbiEii/AbiGii toxin family protein</fullName>
    </submittedName>
</protein>
<reference evidence="1 2" key="1">
    <citation type="submission" date="2018-07" db="EMBL/GenBank/DDBJ databases">
        <title>Oceanihabitans testaceum sp. nov., isolated from marine sediment.</title>
        <authorList>
            <person name="Li C.-M."/>
        </authorList>
    </citation>
    <scope>NUCLEOTIDE SEQUENCE [LARGE SCALE GENOMIC DNA]</scope>
    <source>
        <strain evidence="1 2">S9-10</strain>
    </source>
</reference>
<keyword evidence="1" id="KW-0808">Transferase</keyword>
<gene>
    <name evidence="1" type="ORF">DU428_11345</name>
</gene>
<dbReference type="AlphaFoldDB" id="A0A368P564"/>
<dbReference type="RefSeq" id="WP_113966404.1">
    <property type="nucleotide sequence ID" value="NZ_JBLWTE010000003.1"/>
</dbReference>